<keyword evidence="3" id="KW-1185">Reference proteome</keyword>
<feature type="compositionally biased region" description="Low complexity" evidence="1">
    <location>
        <begin position="60"/>
        <end position="81"/>
    </location>
</feature>
<feature type="region of interest" description="Disordered" evidence="1">
    <location>
        <begin position="125"/>
        <end position="150"/>
    </location>
</feature>
<accession>A0ABD3SJH2</accession>
<dbReference type="PANTHER" id="PTHR33914:SF3">
    <property type="entry name" value="PROTEIN BREAKING OF ASYMMETRY IN THE STOMATAL LINEAGE"/>
    <property type="match status" value="1"/>
</dbReference>
<comment type="caution">
    <text evidence="2">The sequence shown here is derived from an EMBL/GenBank/DDBJ whole genome shotgun (WGS) entry which is preliminary data.</text>
</comment>
<proteinExistence type="predicted"/>
<dbReference type="Proteomes" id="UP001634393">
    <property type="component" value="Unassembled WGS sequence"/>
</dbReference>
<organism evidence="2 3">
    <name type="scientific">Penstemon smallii</name>
    <dbReference type="NCBI Taxonomy" id="265156"/>
    <lineage>
        <taxon>Eukaryota</taxon>
        <taxon>Viridiplantae</taxon>
        <taxon>Streptophyta</taxon>
        <taxon>Embryophyta</taxon>
        <taxon>Tracheophyta</taxon>
        <taxon>Spermatophyta</taxon>
        <taxon>Magnoliopsida</taxon>
        <taxon>eudicotyledons</taxon>
        <taxon>Gunneridae</taxon>
        <taxon>Pentapetalae</taxon>
        <taxon>asterids</taxon>
        <taxon>lamiids</taxon>
        <taxon>Lamiales</taxon>
        <taxon>Plantaginaceae</taxon>
        <taxon>Cheloneae</taxon>
        <taxon>Penstemon</taxon>
    </lineage>
</organism>
<evidence type="ECO:0000256" key="1">
    <source>
        <dbReference type="SAM" id="MobiDB-lite"/>
    </source>
</evidence>
<feature type="compositionally biased region" description="Basic and acidic residues" evidence="1">
    <location>
        <begin position="127"/>
        <end position="136"/>
    </location>
</feature>
<dbReference type="AlphaFoldDB" id="A0ABD3SJH2"/>
<dbReference type="PANTHER" id="PTHR33914">
    <property type="entry name" value="18S PRE-RIBOSOMAL ASSEMBLY PROTEIN GAR2-LIKE PROTEIN"/>
    <property type="match status" value="1"/>
</dbReference>
<gene>
    <name evidence="2" type="ORF">ACJIZ3_020738</name>
</gene>
<name>A0ABD3SJH2_9LAMI</name>
<dbReference type="EMBL" id="JBJXBP010000006">
    <property type="protein sequence ID" value="KAL3824709.1"/>
    <property type="molecule type" value="Genomic_DNA"/>
</dbReference>
<sequence>MSTDCTITRLVRCRVKDLASCFYACRFPLEEEAASSGSRVPTQPILNPEATLEKKMCNENGKSVQSSSSQNNSSKNGDDSSWPSFVEEDYIVFCFREDGAIEMINDSKSSSESFHQNILKRKLRYSSNRDSRKEGMVDSEEKDNQTNEEEIDILDPKVEEIKEMNINNNNPIIEETSAHTFESCDSSLSDNTSSSTSSFAFPVLGIEWMGSPVQMPRSDKHKNRIAHLYCCRF</sequence>
<evidence type="ECO:0000313" key="3">
    <source>
        <dbReference type="Proteomes" id="UP001634393"/>
    </source>
</evidence>
<feature type="region of interest" description="Disordered" evidence="1">
    <location>
        <begin position="59"/>
        <end position="81"/>
    </location>
</feature>
<dbReference type="InterPro" id="IPR040378">
    <property type="entry name" value="BASL"/>
</dbReference>
<evidence type="ECO:0000313" key="2">
    <source>
        <dbReference type="EMBL" id="KAL3824709.1"/>
    </source>
</evidence>
<feature type="compositionally biased region" description="Acidic residues" evidence="1">
    <location>
        <begin position="137"/>
        <end position="150"/>
    </location>
</feature>
<reference evidence="2 3" key="1">
    <citation type="submission" date="2024-12" db="EMBL/GenBank/DDBJ databases">
        <title>The unique morphological basis and parallel evolutionary history of personate flowers in Penstemon.</title>
        <authorList>
            <person name="Depatie T.H."/>
            <person name="Wessinger C.A."/>
        </authorList>
    </citation>
    <scope>NUCLEOTIDE SEQUENCE [LARGE SCALE GENOMIC DNA]</scope>
    <source>
        <strain evidence="2">WTNN_2</strain>
        <tissue evidence="2">Leaf</tissue>
    </source>
</reference>
<protein>
    <submittedName>
        <fullName evidence="2">Uncharacterized protein</fullName>
    </submittedName>
</protein>